<dbReference type="Pfam" id="PF13449">
    <property type="entry name" value="Phytase-like"/>
    <property type="match status" value="1"/>
</dbReference>
<dbReference type="SUPFAM" id="SSF63829">
    <property type="entry name" value="Calcium-dependent phosphotriesterase"/>
    <property type="match status" value="1"/>
</dbReference>
<comment type="caution">
    <text evidence="3">The sequence shown here is derived from an EMBL/GenBank/DDBJ whole genome shotgun (WGS) entry which is preliminary data.</text>
</comment>
<keyword evidence="1" id="KW-0732">Signal</keyword>
<keyword evidence="4" id="KW-1185">Reference proteome</keyword>
<organism evidence="3 4">
    <name type="scientific">Hermanssonia centrifuga</name>
    <dbReference type="NCBI Taxonomy" id="98765"/>
    <lineage>
        <taxon>Eukaryota</taxon>
        <taxon>Fungi</taxon>
        <taxon>Dikarya</taxon>
        <taxon>Basidiomycota</taxon>
        <taxon>Agaricomycotina</taxon>
        <taxon>Agaricomycetes</taxon>
        <taxon>Polyporales</taxon>
        <taxon>Meruliaceae</taxon>
        <taxon>Hermanssonia</taxon>
    </lineage>
</organism>
<dbReference type="PANTHER" id="PTHR37957:SF1">
    <property type="entry name" value="PHYTASE-LIKE DOMAIN-CONTAINING PROTEIN"/>
    <property type="match status" value="1"/>
</dbReference>
<dbReference type="Proteomes" id="UP000309038">
    <property type="component" value="Unassembled WGS sequence"/>
</dbReference>
<evidence type="ECO:0000313" key="3">
    <source>
        <dbReference type="EMBL" id="THH01951.1"/>
    </source>
</evidence>
<name>A0A4S4KUG6_9APHY</name>
<dbReference type="EMBL" id="SGPJ01000013">
    <property type="protein sequence ID" value="THH01951.1"/>
    <property type="molecule type" value="Genomic_DNA"/>
</dbReference>
<feature type="signal peptide" evidence="1">
    <location>
        <begin position="1"/>
        <end position="25"/>
    </location>
</feature>
<proteinExistence type="predicted"/>
<gene>
    <name evidence="3" type="ORF">EW026_g829</name>
</gene>
<accession>A0A4S4KUG6</accession>
<dbReference type="AlphaFoldDB" id="A0A4S4KUG6"/>
<feature type="domain" description="Phytase-like" evidence="2">
    <location>
        <begin position="126"/>
        <end position="392"/>
    </location>
</feature>
<evidence type="ECO:0000259" key="2">
    <source>
        <dbReference type="Pfam" id="PF13449"/>
    </source>
</evidence>
<dbReference type="PANTHER" id="PTHR37957">
    <property type="entry name" value="BLR7070 PROTEIN"/>
    <property type="match status" value="1"/>
</dbReference>
<dbReference type="InterPro" id="IPR027372">
    <property type="entry name" value="Phytase-like_dom"/>
</dbReference>
<reference evidence="3 4" key="1">
    <citation type="submission" date="2019-02" db="EMBL/GenBank/DDBJ databases">
        <title>Genome sequencing of the rare red list fungi Phlebia centrifuga.</title>
        <authorList>
            <person name="Buettner E."/>
            <person name="Kellner H."/>
        </authorList>
    </citation>
    <scope>NUCLEOTIDE SEQUENCE [LARGE SCALE GENOMIC DNA]</scope>
    <source>
        <strain evidence="3 4">DSM 108282</strain>
    </source>
</reference>
<protein>
    <recommendedName>
        <fullName evidence="2">Phytase-like domain-containing protein</fullName>
    </recommendedName>
</protein>
<sequence length="491" mass="52399">MTRFALLTALVNAAASLASPLAALAEPDPSLAFSVNVDGHTFINKGLVAFGLIPSNFTDSTGNTLGGIGSAIALSIGSFVAKSDGTFTGTIIAQPDRGFNVDGTIDYQGRQHEIDFVLNPYYSTAALSFTQAQQTLQLQYKGSLLYTERQGVRTSGLDALGVRAAQSGFPSNPDSDPVMPIPNSTFTHLTLDLEGLVLNADGTFWVSDEYGPYVYRFDSTGALIQTIQPPDAIVPLINGDVDFTSVDDPDTGRAGNKGFECLTVDESTNTLWVMLQSATIQDGGNKKSNSRYTRLLSYDISQPATVRPALTAEYVVPLPQDSNGDTLASSEISFVSENLFLVLSRDTNGHGGDDTKSTYKGIDLVNITSATNIAGSSFDSHKNPVAKKGKLDKSVTPAVYTAFVSLINSTQLARFGLHNGDPSDATLIDAKWESIALAPIGDAQNPHDFFLFTAADNDFITTQGISQGQPYNAGLDNDNQFLVFRVTLPTR</sequence>
<evidence type="ECO:0000256" key="1">
    <source>
        <dbReference type="SAM" id="SignalP"/>
    </source>
</evidence>
<evidence type="ECO:0000313" key="4">
    <source>
        <dbReference type="Proteomes" id="UP000309038"/>
    </source>
</evidence>
<feature type="chain" id="PRO_5020248754" description="Phytase-like domain-containing protein" evidence="1">
    <location>
        <begin position="26"/>
        <end position="491"/>
    </location>
</feature>